<sequence>MLGRRDNRVPLPSDPRDRIIANILKAVFKGDVNASSDPPPRSLTICTARHCHYPHNGPSNGLYNITGLSFDTLGIETIAAVHESCCNQYSMTICLEKIWNVPNSLFSSSAIKRLHINHAHFTASEIPGRCPPLPSVVTLEVQEALSFVPACYYGRENEHTAPIAQVKYWLRDQEEYGGLSRIGKAATTLEVIVHEYLDVPFATVDYIQSNVLQCLRIQREYNQSYLYHHTEHTRPPVLDDSFQPFFLGMLHLLPSVPPPVLDLKIRVFHRYHYLQETICDGIDDVYSRIYHSSLVQWLENRCSLTGTQATITFDIRFLFFVANDYDPSIFQETCEPYMRKLFAVLDKMEGVKLVIKVSGS</sequence>
<reference evidence="2" key="1">
    <citation type="submission" date="2014-04" db="EMBL/GenBank/DDBJ databases">
        <title>Evolutionary Origins and Diversification of the Mycorrhizal Mutualists.</title>
        <authorList>
            <consortium name="DOE Joint Genome Institute"/>
            <consortium name="Mycorrhizal Genomics Consortium"/>
            <person name="Kohler A."/>
            <person name="Kuo A."/>
            <person name="Nagy L.G."/>
            <person name="Floudas D."/>
            <person name="Copeland A."/>
            <person name="Barry K.W."/>
            <person name="Cichocki N."/>
            <person name="Veneault-Fourrey C."/>
            <person name="LaButti K."/>
            <person name="Lindquist E.A."/>
            <person name="Lipzen A."/>
            <person name="Lundell T."/>
            <person name="Morin E."/>
            <person name="Murat C."/>
            <person name="Riley R."/>
            <person name="Ohm R."/>
            <person name="Sun H."/>
            <person name="Tunlid A."/>
            <person name="Henrissat B."/>
            <person name="Grigoriev I.V."/>
            <person name="Hibbett D.S."/>
            <person name="Martin F."/>
        </authorList>
    </citation>
    <scope>NUCLEOTIDE SEQUENCE [LARGE SCALE GENOMIC DNA]</scope>
    <source>
        <strain evidence="2">FD-334 SS-4</strain>
    </source>
</reference>
<dbReference type="EMBL" id="KN817527">
    <property type="protein sequence ID" value="KJA26583.1"/>
    <property type="molecule type" value="Genomic_DNA"/>
</dbReference>
<organism evidence="1 2">
    <name type="scientific">Hypholoma sublateritium (strain FD-334 SS-4)</name>
    <dbReference type="NCBI Taxonomy" id="945553"/>
    <lineage>
        <taxon>Eukaryota</taxon>
        <taxon>Fungi</taxon>
        <taxon>Dikarya</taxon>
        <taxon>Basidiomycota</taxon>
        <taxon>Agaricomycotina</taxon>
        <taxon>Agaricomycetes</taxon>
        <taxon>Agaricomycetidae</taxon>
        <taxon>Agaricales</taxon>
        <taxon>Agaricineae</taxon>
        <taxon>Strophariaceae</taxon>
        <taxon>Hypholoma</taxon>
    </lineage>
</organism>
<accession>A0A0D2MRF0</accession>
<keyword evidence="2" id="KW-1185">Reference proteome</keyword>
<name>A0A0D2MRF0_HYPSF</name>
<proteinExistence type="predicted"/>
<dbReference type="AlphaFoldDB" id="A0A0D2MRF0"/>
<evidence type="ECO:0000313" key="1">
    <source>
        <dbReference type="EMBL" id="KJA26583.1"/>
    </source>
</evidence>
<gene>
    <name evidence="1" type="ORF">HYPSUDRAFT_36293</name>
</gene>
<evidence type="ECO:0000313" key="2">
    <source>
        <dbReference type="Proteomes" id="UP000054270"/>
    </source>
</evidence>
<protein>
    <submittedName>
        <fullName evidence="1">Uncharacterized protein</fullName>
    </submittedName>
</protein>
<dbReference type="Proteomes" id="UP000054270">
    <property type="component" value="Unassembled WGS sequence"/>
</dbReference>